<dbReference type="Proteomes" id="UP000085678">
    <property type="component" value="Unplaced"/>
</dbReference>
<dbReference type="InParanoid" id="A0A1S3HM68"/>
<dbReference type="PANTHER" id="PTHR19297">
    <property type="entry name" value="GLYCOSYLTRANSFERASE 14 FAMILY MEMBER"/>
    <property type="match status" value="1"/>
</dbReference>
<keyword evidence="7 11" id="KW-1133">Transmembrane helix</keyword>
<evidence type="ECO:0000256" key="3">
    <source>
        <dbReference type="ARBA" id="ARBA00022676"/>
    </source>
</evidence>
<keyword evidence="3" id="KW-0328">Glycosyltransferase</keyword>
<accession>A0A1S3HM68</accession>
<keyword evidence="9" id="KW-0325">Glycoprotein</keyword>
<evidence type="ECO:0000256" key="8">
    <source>
        <dbReference type="ARBA" id="ARBA00023136"/>
    </source>
</evidence>
<evidence type="ECO:0000256" key="10">
    <source>
        <dbReference type="ARBA" id="ARBA00038150"/>
    </source>
</evidence>
<comment type="subcellular location">
    <subcellularLocation>
        <location evidence="1">Membrane</location>
        <topology evidence="1">Single-pass type II membrane protein</topology>
    </subcellularLocation>
</comment>
<evidence type="ECO:0000313" key="12">
    <source>
        <dbReference type="Proteomes" id="UP000085678"/>
    </source>
</evidence>
<evidence type="ECO:0000256" key="4">
    <source>
        <dbReference type="ARBA" id="ARBA00022679"/>
    </source>
</evidence>
<dbReference type="InterPro" id="IPR003406">
    <property type="entry name" value="Glyco_trans_14"/>
</dbReference>
<protein>
    <submittedName>
        <fullName evidence="13">Beta-1,3-galactosyl-O-glycosyl-glycoprotein beta-1,6-N-acetylglucosaminyltransferase</fullName>
    </submittedName>
</protein>
<sequence length="432" mass="50255">MEQRTPVCKVTGFAISCGFCLLFLFILLLYSGKENYSPFKQAPYAMKANRLGVLEQNKLDQLQRNCKALFEGDRHAVMQAKKAMETPKKALTPDFYKTALSDCTAFKNKRKYILSASPEEKKFPLAFSILVYKDIEQVERLLRAVYRPHNFYCIHVDSKSPKDFYEAVVLLSECLENVFMAPRRVDVRWAEFSVLEPEILCMRELLKKKNWKYFLNLVGQEFPLKTNKELVKILQTYNNSNDIDGNIKSRNLDRTEYVWSGFYRTNVKKSPPRWKIKLAKGSVHIAATRGYVDYVINSEIGKYFLEWVKDTGTPDETFFATLNINPHLKVPGAFTGDIEKKPFLTRYKLWLYGEDAKYCGGKVVRAICVFGVTDLPKLLSRKELFANKFHLTFEPLAYDCMEELYFNRTANEDHFPIDVDYYSSLPFVKQHI</sequence>
<dbReference type="GO" id="GO:0008375">
    <property type="term" value="F:acetylglucosaminyltransferase activity"/>
    <property type="evidence" value="ECO:0007669"/>
    <property type="project" value="TreeGrafter"/>
</dbReference>
<feature type="transmembrane region" description="Helical" evidence="11">
    <location>
        <begin position="12"/>
        <end position="30"/>
    </location>
</feature>
<evidence type="ECO:0000256" key="7">
    <source>
        <dbReference type="ARBA" id="ARBA00022989"/>
    </source>
</evidence>
<organism evidence="12 13">
    <name type="scientific">Lingula anatina</name>
    <name type="common">Brachiopod</name>
    <name type="synonym">Lingula unguis</name>
    <dbReference type="NCBI Taxonomy" id="7574"/>
    <lineage>
        <taxon>Eukaryota</taxon>
        <taxon>Metazoa</taxon>
        <taxon>Spiralia</taxon>
        <taxon>Lophotrochozoa</taxon>
        <taxon>Brachiopoda</taxon>
        <taxon>Linguliformea</taxon>
        <taxon>Lingulata</taxon>
        <taxon>Lingulida</taxon>
        <taxon>Linguloidea</taxon>
        <taxon>Lingulidae</taxon>
        <taxon>Lingula</taxon>
    </lineage>
</organism>
<evidence type="ECO:0000256" key="6">
    <source>
        <dbReference type="ARBA" id="ARBA00022968"/>
    </source>
</evidence>
<dbReference type="KEGG" id="lak:106155709"/>
<evidence type="ECO:0000313" key="13">
    <source>
        <dbReference type="RefSeq" id="XP_013386129.1"/>
    </source>
</evidence>
<evidence type="ECO:0000256" key="5">
    <source>
        <dbReference type="ARBA" id="ARBA00022692"/>
    </source>
</evidence>
<keyword evidence="8 11" id="KW-0472">Membrane</keyword>
<keyword evidence="5 11" id="KW-0812">Transmembrane</keyword>
<dbReference type="RefSeq" id="XP_013386129.1">
    <property type="nucleotide sequence ID" value="XM_013530675.1"/>
</dbReference>
<evidence type="ECO:0000256" key="2">
    <source>
        <dbReference type="ARBA" id="ARBA00004922"/>
    </source>
</evidence>
<name>A0A1S3HM68_LINAN</name>
<keyword evidence="4" id="KW-0808">Transferase</keyword>
<dbReference type="GO" id="GO:0016020">
    <property type="term" value="C:membrane"/>
    <property type="evidence" value="ECO:0007669"/>
    <property type="project" value="UniProtKB-SubCell"/>
</dbReference>
<keyword evidence="12" id="KW-1185">Reference proteome</keyword>
<dbReference type="STRING" id="7574.A0A1S3HM68"/>
<evidence type="ECO:0000256" key="9">
    <source>
        <dbReference type="ARBA" id="ARBA00023180"/>
    </source>
</evidence>
<comment type="similarity">
    <text evidence="10">Belongs to the glycosyltransferase 14 family.</text>
</comment>
<dbReference type="AlphaFoldDB" id="A0A1S3HM68"/>
<reference evidence="13" key="1">
    <citation type="submission" date="2025-08" db="UniProtKB">
        <authorList>
            <consortium name="RefSeq"/>
        </authorList>
    </citation>
    <scope>IDENTIFICATION</scope>
    <source>
        <tissue evidence="13">Gonads</tissue>
    </source>
</reference>
<comment type="pathway">
    <text evidence="2">Protein modification; protein glycosylation.</text>
</comment>
<evidence type="ECO:0000256" key="11">
    <source>
        <dbReference type="SAM" id="Phobius"/>
    </source>
</evidence>
<dbReference type="Pfam" id="PF02485">
    <property type="entry name" value="Branch"/>
    <property type="match status" value="1"/>
</dbReference>
<dbReference type="GeneID" id="106155709"/>
<evidence type="ECO:0000256" key="1">
    <source>
        <dbReference type="ARBA" id="ARBA00004606"/>
    </source>
</evidence>
<gene>
    <name evidence="13" type="primary">LOC106155709</name>
</gene>
<dbReference type="OrthoDB" id="2019572at2759"/>
<proteinExistence type="inferred from homology"/>
<dbReference type="PANTHER" id="PTHR19297:SF185">
    <property type="entry name" value="BETA-1,3-GALACTOSYL-O-GLYCOSYL-GLYCOPROTEIN BETA-1,6-N-ACETYLGLUCOSAMINYLTRANSFERASE 3"/>
    <property type="match status" value="1"/>
</dbReference>
<keyword evidence="6" id="KW-0735">Signal-anchor</keyword>